<evidence type="ECO:0000313" key="1">
    <source>
        <dbReference type="EMBL" id="ABV94100.1"/>
    </source>
</evidence>
<dbReference type="STRING" id="398580.Dshi_2364"/>
<name>A8LRR9_DINSH</name>
<dbReference type="KEGG" id="dsh:Dshi_2364"/>
<keyword evidence="2" id="KW-1185">Reference proteome</keyword>
<dbReference type="RefSeq" id="WP_012179031.1">
    <property type="nucleotide sequence ID" value="NC_009952.1"/>
</dbReference>
<dbReference type="Proteomes" id="UP000006833">
    <property type="component" value="Chromosome"/>
</dbReference>
<gene>
    <name evidence="1" type="ordered locus">Dshi_2364</name>
</gene>
<dbReference type="AlphaFoldDB" id="A8LRR9"/>
<sequence length="68" mass="7561">MATLTLDRPAIAEIASSIFDAVLYVPARVAHAHEMRAEIEHVMALTDAEIDAMQTTRETLLRDIAQRV</sequence>
<protein>
    <submittedName>
        <fullName evidence="1">Uncharacterized protein</fullName>
    </submittedName>
</protein>
<organism evidence="1 2">
    <name type="scientific">Dinoroseobacter shibae (strain DSM 16493 / NCIMB 14021 / DFL 12)</name>
    <dbReference type="NCBI Taxonomy" id="398580"/>
    <lineage>
        <taxon>Bacteria</taxon>
        <taxon>Pseudomonadati</taxon>
        <taxon>Pseudomonadota</taxon>
        <taxon>Alphaproteobacteria</taxon>
        <taxon>Rhodobacterales</taxon>
        <taxon>Roseobacteraceae</taxon>
        <taxon>Dinoroseobacter</taxon>
    </lineage>
</organism>
<reference evidence="2" key="1">
    <citation type="journal article" date="2010" name="ISME J.">
        <title>The complete genome sequence of the algal symbiont Dinoroseobacter shibae: a hitchhiker's guide to life in the sea.</title>
        <authorList>
            <person name="Wagner-Dobler I."/>
            <person name="Ballhausen B."/>
            <person name="Berger M."/>
            <person name="Brinkhoff T."/>
            <person name="Buchholz I."/>
            <person name="Bunk B."/>
            <person name="Cypionka H."/>
            <person name="Daniel R."/>
            <person name="Drepper T."/>
            <person name="Gerdts G."/>
            <person name="Hahnke S."/>
            <person name="Han C."/>
            <person name="Jahn D."/>
            <person name="Kalhoefer D."/>
            <person name="Kiss H."/>
            <person name="Klenk H.P."/>
            <person name="Kyrpides N."/>
            <person name="Liebl W."/>
            <person name="Liesegang H."/>
            <person name="Meincke L."/>
            <person name="Pati A."/>
            <person name="Petersen J."/>
            <person name="Piekarski T."/>
            <person name="Pommerenke C."/>
            <person name="Pradella S."/>
            <person name="Pukall R."/>
            <person name="Rabus R."/>
            <person name="Stackebrandt E."/>
            <person name="Thole S."/>
            <person name="Thompson L."/>
            <person name="Tielen P."/>
            <person name="Tomasch J."/>
            <person name="von Jan M."/>
            <person name="Wanphrut N."/>
            <person name="Wichels A."/>
            <person name="Zech H."/>
            <person name="Simon M."/>
        </authorList>
    </citation>
    <scope>NUCLEOTIDE SEQUENCE [LARGE SCALE GENOMIC DNA]</scope>
    <source>
        <strain evidence="2">DSM 16493 / NCIMB 14021 / DFL 12</strain>
    </source>
</reference>
<dbReference type="HOGENOM" id="CLU_2787162_0_0_5"/>
<accession>A8LRR9</accession>
<proteinExistence type="predicted"/>
<dbReference type="EMBL" id="CP000830">
    <property type="protein sequence ID" value="ABV94100.1"/>
    <property type="molecule type" value="Genomic_DNA"/>
</dbReference>
<evidence type="ECO:0000313" key="2">
    <source>
        <dbReference type="Proteomes" id="UP000006833"/>
    </source>
</evidence>